<name>A0A0P6FNT2_9CRUS</name>
<accession>A0A0P6FNT2</accession>
<proteinExistence type="predicted"/>
<dbReference type="AlphaFoldDB" id="A0A0P6FNT2"/>
<sequence>MNPMYWNTDVSFTILSHVILPCQFRSDHQVLPYPVGCVDNDYPTPFQQSSSFLLKQPTHIHMNPKTIFLVPKSSSSSAKLPAL</sequence>
<reference evidence="1" key="1">
    <citation type="submission" date="2015-10" db="EMBL/GenBank/DDBJ databases">
        <title>EvidentialGene: Evidence-directed Construction of Complete mRNA Transcriptomes without Genomes.</title>
        <authorList>
            <person name="Gilbert D.G."/>
        </authorList>
    </citation>
    <scope>NUCLEOTIDE SEQUENCE</scope>
</reference>
<evidence type="ECO:0000313" key="1">
    <source>
        <dbReference type="EMBL" id="JAN32508.1"/>
    </source>
</evidence>
<dbReference type="EMBL" id="GDIQ01062229">
    <property type="protein sequence ID" value="JAN32508.1"/>
    <property type="molecule type" value="Transcribed_RNA"/>
</dbReference>
<organism evidence="1">
    <name type="scientific">Daphnia magna</name>
    <dbReference type="NCBI Taxonomy" id="35525"/>
    <lineage>
        <taxon>Eukaryota</taxon>
        <taxon>Metazoa</taxon>
        <taxon>Ecdysozoa</taxon>
        <taxon>Arthropoda</taxon>
        <taxon>Crustacea</taxon>
        <taxon>Branchiopoda</taxon>
        <taxon>Diplostraca</taxon>
        <taxon>Cladocera</taxon>
        <taxon>Anomopoda</taxon>
        <taxon>Daphniidae</taxon>
        <taxon>Daphnia</taxon>
    </lineage>
</organism>
<protein>
    <submittedName>
        <fullName evidence="1">Uncharacterized protein</fullName>
    </submittedName>
</protein>